<proteinExistence type="predicted"/>
<dbReference type="AlphaFoldDB" id="X1GCJ0"/>
<evidence type="ECO:0000256" key="1">
    <source>
        <dbReference type="SAM" id="Phobius"/>
    </source>
</evidence>
<evidence type="ECO:0000313" key="2">
    <source>
        <dbReference type="EMBL" id="GAH55596.1"/>
    </source>
</evidence>
<feature type="non-terminal residue" evidence="2">
    <location>
        <position position="1"/>
    </location>
</feature>
<keyword evidence="1" id="KW-1133">Transmembrane helix</keyword>
<accession>X1GCJ0</accession>
<feature type="transmembrane region" description="Helical" evidence="1">
    <location>
        <begin position="141"/>
        <end position="161"/>
    </location>
</feature>
<name>X1GCJ0_9ZZZZ</name>
<organism evidence="2">
    <name type="scientific">marine sediment metagenome</name>
    <dbReference type="NCBI Taxonomy" id="412755"/>
    <lineage>
        <taxon>unclassified sequences</taxon>
        <taxon>metagenomes</taxon>
        <taxon>ecological metagenomes</taxon>
    </lineage>
</organism>
<dbReference type="EMBL" id="BARU01019683">
    <property type="protein sequence ID" value="GAH55596.1"/>
    <property type="molecule type" value="Genomic_DNA"/>
</dbReference>
<gene>
    <name evidence="2" type="ORF">S03H2_32391</name>
</gene>
<protein>
    <recommendedName>
        <fullName evidence="3">CARDB domain-containing protein</fullName>
    </recommendedName>
</protein>
<keyword evidence="1" id="KW-0472">Membrane</keyword>
<comment type="caution">
    <text evidence="2">The sequence shown here is derived from an EMBL/GenBank/DDBJ whole genome shotgun (WGS) entry which is preliminary data.</text>
</comment>
<sequence length="173" mass="20212">AYFILNYSDTETHNINVTMKISKGETNFYIKQFNVEIMQKYEILSVSFPEIVEQGIAAQFILTIQNNQDKSESFTLYVNGEKVETNLNGFGPGINRIVFEVIPSINPYDFGKKSYIFELRDNSDNPIARYYYEVQLELSSFNLIVFYILPVLIPICIVLIYKNKEIKHKLLRR</sequence>
<keyword evidence="1" id="KW-0812">Transmembrane</keyword>
<evidence type="ECO:0008006" key="3">
    <source>
        <dbReference type="Google" id="ProtNLM"/>
    </source>
</evidence>
<reference evidence="2" key="1">
    <citation type="journal article" date="2014" name="Front. Microbiol.">
        <title>High frequency of phylogenetically diverse reductive dehalogenase-homologous genes in deep subseafloor sedimentary metagenomes.</title>
        <authorList>
            <person name="Kawai M."/>
            <person name="Futagami T."/>
            <person name="Toyoda A."/>
            <person name="Takaki Y."/>
            <person name="Nishi S."/>
            <person name="Hori S."/>
            <person name="Arai W."/>
            <person name="Tsubouchi T."/>
            <person name="Morono Y."/>
            <person name="Uchiyama I."/>
            <person name="Ito T."/>
            <person name="Fujiyama A."/>
            <person name="Inagaki F."/>
            <person name="Takami H."/>
        </authorList>
    </citation>
    <scope>NUCLEOTIDE SEQUENCE</scope>
    <source>
        <strain evidence="2">Expedition CK06-06</strain>
    </source>
</reference>